<dbReference type="Proteomes" id="UP000078348">
    <property type="component" value="Unassembled WGS sequence"/>
</dbReference>
<name>A0A196SBU4_BLAHN</name>
<evidence type="ECO:0000313" key="2">
    <source>
        <dbReference type="EMBL" id="OAO13791.1"/>
    </source>
</evidence>
<dbReference type="SUPFAM" id="SSF51735">
    <property type="entry name" value="NAD(P)-binding Rossmann-fold domains"/>
    <property type="match status" value="1"/>
</dbReference>
<sequence length="426" mass="47987">MTAQEMAAWKVYKICPQKTVEDEWEAVKTIIANKMIQELHAYNGREQQKRGTVLSNVQLFVFGETLPRGHGHRGRISALMSLLFDEITGRTPRKRRTPTSTQVRPVKVPRLLAPHSLFVGVIGDSPLAKVLVQRLLVCNYHVITSSQTVYDQVYNDPLPVHLSSPLTLDLAASLSSLVDSSEVIIVVTASLVSAETLYFHTEGFLELMKPTKVLYDMTIEDYNLSSRIHAECDKRAIRFYDCPMFPVPNSTLSYDLAPPSLFLGGKVLPEDFSMNVLYSLGAAIYPCRPNYGIVYKRLVSHYYCLQTQVMNEMSTVAQSFGVTDDKALAHMLAMNANPQMIMLRDKTYSTRDLKEQKALKIPLDSLITPMKQLYSLPSTHLPFTTVLCNLVDSYSDVSRLDDKDVSLLWKTMQKDSFSTLNDLSVL</sequence>
<accession>A0A196SBU4</accession>
<keyword evidence="3" id="KW-1185">Reference proteome</keyword>
<evidence type="ECO:0000313" key="3">
    <source>
        <dbReference type="Proteomes" id="UP000078348"/>
    </source>
</evidence>
<protein>
    <recommendedName>
        <fullName evidence="1">6-phosphogluconate dehydrogenase NADP-binding domain-containing protein</fullName>
    </recommendedName>
</protein>
<dbReference type="InterPro" id="IPR006115">
    <property type="entry name" value="6PGDH_NADP-bd"/>
</dbReference>
<dbReference type="AlphaFoldDB" id="A0A196SBU4"/>
<comment type="caution">
    <text evidence="2">The sequence shown here is derived from an EMBL/GenBank/DDBJ whole genome shotgun (WGS) entry which is preliminary data.</text>
</comment>
<proteinExistence type="predicted"/>
<dbReference type="InterPro" id="IPR036291">
    <property type="entry name" value="NAD(P)-bd_dom_sf"/>
</dbReference>
<dbReference type="Pfam" id="PF03446">
    <property type="entry name" value="NAD_binding_2"/>
    <property type="match status" value="1"/>
</dbReference>
<dbReference type="GO" id="GO:0050661">
    <property type="term" value="F:NADP binding"/>
    <property type="evidence" value="ECO:0007669"/>
    <property type="project" value="InterPro"/>
</dbReference>
<dbReference type="Gene3D" id="3.40.50.720">
    <property type="entry name" value="NAD(P)-binding Rossmann-like Domain"/>
    <property type="match status" value="1"/>
</dbReference>
<feature type="domain" description="6-phosphogluconate dehydrogenase NADP-binding" evidence="1">
    <location>
        <begin position="157"/>
        <end position="243"/>
    </location>
</feature>
<evidence type="ECO:0000259" key="1">
    <source>
        <dbReference type="Pfam" id="PF03446"/>
    </source>
</evidence>
<dbReference type="OrthoDB" id="10417349at2759"/>
<reference evidence="2 3" key="1">
    <citation type="submission" date="2016-05" db="EMBL/GenBank/DDBJ databases">
        <title>Nuclear genome of Blastocystis sp. subtype 1 NandII.</title>
        <authorList>
            <person name="Gentekaki E."/>
            <person name="Curtis B."/>
            <person name="Stairs C."/>
            <person name="Eme L."/>
            <person name="Herman E."/>
            <person name="Klimes V."/>
            <person name="Arias M.C."/>
            <person name="Elias M."/>
            <person name="Hilliou F."/>
            <person name="Klute M."/>
            <person name="Malik S.-B."/>
            <person name="Pightling A."/>
            <person name="Rachubinski R."/>
            <person name="Salas D."/>
            <person name="Schlacht A."/>
            <person name="Suga H."/>
            <person name="Archibald J."/>
            <person name="Ball S.G."/>
            <person name="Clark G."/>
            <person name="Dacks J."/>
            <person name="Van Der Giezen M."/>
            <person name="Tsaousis A."/>
            <person name="Roger A."/>
        </authorList>
    </citation>
    <scope>NUCLEOTIDE SEQUENCE [LARGE SCALE GENOMIC DNA]</scope>
    <source>
        <strain evidence="3">ATCC 50177 / NandII</strain>
    </source>
</reference>
<dbReference type="EMBL" id="LXWW01000320">
    <property type="protein sequence ID" value="OAO13791.1"/>
    <property type="molecule type" value="Genomic_DNA"/>
</dbReference>
<dbReference type="STRING" id="478820.A0A196SBU4"/>
<gene>
    <name evidence="2" type="ORF">AV274_4466</name>
</gene>
<organism evidence="2 3">
    <name type="scientific">Blastocystis sp. subtype 1 (strain ATCC 50177 / NandII)</name>
    <dbReference type="NCBI Taxonomy" id="478820"/>
    <lineage>
        <taxon>Eukaryota</taxon>
        <taxon>Sar</taxon>
        <taxon>Stramenopiles</taxon>
        <taxon>Bigyra</taxon>
        <taxon>Opalozoa</taxon>
        <taxon>Opalinata</taxon>
        <taxon>Blastocystidae</taxon>
        <taxon>Blastocystis</taxon>
    </lineage>
</organism>